<organism evidence="1 2">
    <name type="scientific">Araneus ventricosus</name>
    <name type="common">Orbweaver spider</name>
    <name type="synonym">Epeira ventricosa</name>
    <dbReference type="NCBI Taxonomy" id="182803"/>
    <lineage>
        <taxon>Eukaryota</taxon>
        <taxon>Metazoa</taxon>
        <taxon>Ecdysozoa</taxon>
        <taxon>Arthropoda</taxon>
        <taxon>Chelicerata</taxon>
        <taxon>Arachnida</taxon>
        <taxon>Araneae</taxon>
        <taxon>Araneomorphae</taxon>
        <taxon>Entelegynae</taxon>
        <taxon>Araneoidea</taxon>
        <taxon>Araneidae</taxon>
        <taxon>Araneus</taxon>
    </lineage>
</organism>
<evidence type="ECO:0000313" key="1">
    <source>
        <dbReference type="EMBL" id="GBO28939.1"/>
    </source>
</evidence>
<dbReference type="EMBL" id="BGPR01052056">
    <property type="protein sequence ID" value="GBO28939.1"/>
    <property type="molecule type" value="Genomic_DNA"/>
</dbReference>
<gene>
    <name evidence="1" type="ORF">AVEN_84889_1</name>
</gene>
<proteinExistence type="predicted"/>
<feature type="non-terminal residue" evidence="1">
    <location>
        <position position="54"/>
    </location>
</feature>
<accession>A0A4Y2VUW6</accession>
<keyword evidence="2" id="KW-1185">Reference proteome</keyword>
<dbReference type="AlphaFoldDB" id="A0A4Y2VUW6"/>
<protein>
    <submittedName>
        <fullName evidence="1">Uncharacterized protein</fullName>
    </submittedName>
</protein>
<name>A0A4Y2VUW6_ARAVE</name>
<sequence length="54" mass="6133">MSLLFPADAPKEGTSILTPCVWRRMVKPGFYAIKINQSVNPDTSFKERHGDRIL</sequence>
<reference evidence="1 2" key="1">
    <citation type="journal article" date="2019" name="Sci. Rep.">
        <title>Orb-weaving spider Araneus ventricosus genome elucidates the spidroin gene catalogue.</title>
        <authorList>
            <person name="Kono N."/>
            <person name="Nakamura H."/>
            <person name="Ohtoshi R."/>
            <person name="Moran D.A.P."/>
            <person name="Shinohara A."/>
            <person name="Yoshida Y."/>
            <person name="Fujiwara M."/>
            <person name="Mori M."/>
            <person name="Tomita M."/>
            <person name="Arakawa K."/>
        </authorList>
    </citation>
    <scope>NUCLEOTIDE SEQUENCE [LARGE SCALE GENOMIC DNA]</scope>
</reference>
<evidence type="ECO:0000313" key="2">
    <source>
        <dbReference type="Proteomes" id="UP000499080"/>
    </source>
</evidence>
<comment type="caution">
    <text evidence="1">The sequence shown here is derived from an EMBL/GenBank/DDBJ whole genome shotgun (WGS) entry which is preliminary data.</text>
</comment>
<dbReference type="Proteomes" id="UP000499080">
    <property type="component" value="Unassembled WGS sequence"/>
</dbReference>